<accession>A0A1Y6L9T7</accession>
<comment type="subcellular location">
    <subcellularLocation>
        <location evidence="1">Membrane</location>
        <topology evidence="1">Multi-pass membrane protein</topology>
    </subcellularLocation>
</comment>
<dbReference type="PROSITE" id="PS50850">
    <property type="entry name" value="MFS"/>
    <property type="match status" value="1"/>
</dbReference>
<dbReference type="PANTHER" id="PTHR23501:SF33">
    <property type="entry name" value="MAJOR FACILITATOR SUPERFAMILY (MFS) PROFILE DOMAIN-CONTAINING PROTEIN"/>
    <property type="match status" value="1"/>
</dbReference>
<feature type="transmembrane region" description="Helical" evidence="6">
    <location>
        <begin position="100"/>
        <end position="119"/>
    </location>
</feature>
<evidence type="ECO:0000256" key="4">
    <source>
        <dbReference type="ARBA" id="ARBA00023136"/>
    </source>
</evidence>
<dbReference type="GO" id="GO:0015174">
    <property type="term" value="F:basic amino acid transmembrane transporter activity"/>
    <property type="evidence" value="ECO:0007669"/>
    <property type="project" value="TreeGrafter"/>
</dbReference>
<dbReference type="AlphaFoldDB" id="A0A1Y6L9T7"/>
<evidence type="ECO:0000313" key="8">
    <source>
        <dbReference type="EMBL" id="SMY21267.1"/>
    </source>
</evidence>
<protein>
    <recommendedName>
        <fullName evidence="7">Major facilitator superfamily (MFS) profile domain-containing protein</fullName>
    </recommendedName>
</protein>
<evidence type="ECO:0000313" key="9">
    <source>
        <dbReference type="Proteomes" id="UP000215453"/>
    </source>
</evidence>
<evidence type="ECO:0000256" key="5">
    <source>
        <dbReference type="SAM" id="MobiDB-lite"/>
    </source>
</evidence>
<dbReference type="GO" id="GO:0000329">
    <property type="term" value="C:fungal-type vacuole membrane"/>
    <property type="evidence" value="ECO:0007669"/>
    <property type="project" value="TreeGrafter"/>
</dbReference>
<dbReference type="SUPFAM" id="SSF103473">
    <property type="entry name" value="MFS general substrate transporter"/>
    <property type="match status" value="1"/>
</dbReference>
<evidence type="ECO:0000256" key="2">
    <source>
        <dbReference type="ARBA" id="ARBA00022692"/>
    </source>
</evidence>
<name>A0A1Y6L9T7_ZYMTR</name>
<evidence type="ECO:0000256" key="3">
    <source>
        <dbReference type="ARBA" id="ARBA00022989"/>
    </source>
</evidence>
<dbReference type="InterPro" id="IPR011701">
    <property type="entry name" value="MFS"/>
</dbReference>
<feature type="domain" description="Major facilitator superfamily (MFS) profile" evidence="7">
    <location>
        <begin position="35"/>
        <end position="200"/>
    </location>
</feature>
<dbReference type="Proteomes" id="UP000215453">
    <property type="component" value="Chromosome 2"/>
</dbReference>
<dbReference type="EMBL" id="LT882677">
    <property type="protein sequence ID" value="SMY21267.1"/>
    <property type="molecule type" value="Genomic_DNA"/>
</dbReference>
<dbReference type="Pfam" id="PF07690">
    <property type="entry name" value="MFS_1"/>
    <property type="match status" value="1"/>
</dbReference>
<keyword evidence="2 6" id="KW-0812">Transmembrane</keyword>
<feature type="region of interest" description="Disordered" evidence="5">
    <location>
        <begin position="1"/>
        <end position="24"/>
    </location>
</feature>
<dbReference type="InterPro" id="IPR036259">
    <property type="entry name" value="MFS_trans_sf"/>
</dbReference>
<proteinExistence type="predicted"/>
<dbReference type="Gene3D" id="1.20.1720.10">
    <property type="entry name" value="Multidrug resistance protein D"/>
    <property type="match status" value="1"/>
</dbReference>
<organism evidence="8 9">
    <name type="scientific">Zymoseptoria tritici ST99CH_1A5</name>
    <dbReference type="NCBI Taxonomy" id="1276529"/>
    <lineage>
        <taxon>Eukaryota</taxon>
        <taxon>Fungi</taxon>
        <taxon>Dikarya</taxon>
        <taxon>Ascomycota</taxon>
        <taxon>Pezizomycotina</taxon>
        <taxon>Dothideomycetes</taxon>
        <taxon>Dothideomycetidae</taxon>
        <taxon>Mycosphaerellales</taxon>
        <taxon>Mycosphaerellaceae</taxon>
        <taxon>Zymoseptoria</taxon>
    </lineage>
</organism>
<dbReference type="PANTHER" id="PTHR23501">
    <property type="entry name" value="MAJOR FACILITATOR SUPERFAMILY"/>
    <property type="match status" value="1"/>
</dbReference>
<keyword evidence="4 6" id="KW-0472">Membrane</keyword>
<dbReference type="InterPro" id="IPR020846">
    <property type="entry name" value="MFS_dom"/>
</dbReference>
<feature type="transmembrane region" description="Helical" evidence="6">
    <location>
        <begin position="171"/>
        <end position="189"/>
    </location>
</feature>
<evidence type="ECO:0000256" key="1">
    <source>
        <dbReference type="ARBA" id="ARBA00004141"/>
    </source>
</evidence>
<sequence length="200" mass="21329">MARPAAVSISNSSDEESASEDVKQAADEKGSPWRMLSLLPLGVFVPQLDQFLVLATYGQVVSEFHSLDSASWLMSAYILAQCTTQPLYGKLSDTYSRKSCLLTAFVLFAIGTAGCGLSQSMGQIMASRAVQGAGGAGMIIENATADLRYIWMTKGELRYVLVSAYVQGFHAVNYVSVVCSTIAFFTAVLSPGSKLRAEAG</sequence>
<evidence type="ECO:0000259" key="7">
    <source>
        <dbReference type="PROSITE" id="PS50850"/>
    </source>
</evidence>
<reference evidence="8 9" key="1">
    <citation type="submission" date="2016-10" db="EMBL/GenBank/DDBJ databases">
        <authorList>
            <person name="Varghese N."/>
        </authorList>
    </citation>
    <scope>NUCLEOTIDE SEQUENCE [LARGE SCALE GENOMIC DNA]</scope>
</reference>
<evidence type="ECO:0000256" key="6">
    <source>
        <dbReference type="SAM" id="Phobius"/>
    </source>
</evidence>
<gene>
    <name evidence="8" type="ORF">ZT1A5_G2704</name>
</gene>
<keyword evidence="3 6" id="KW-1133">Transmembrane helix</keyword>